<dbReference type="Pfam" id="PF08167">
    <property type="entry name" value="RIX1"/>
    <property type="match status" value="1"/>
</dbReference>
<evidence type="ECO:0000313" key="6">
    <source>
        <dbReference type="Proteomes" id="UP000694864"/>
    </source>
</evidence>
<name>A0ABM0WZI1_CAMSA</name>
<dbReference type="InterPro" id="IPR012583">
    <property type="entry name" value="RIX1_N"/>
</dbReference>
<keyword evidence="3" id="KW-0539">Nucleus</keyword>
<evidence type="ECO:0000256" key="3">
    <source>
        <dbReference type="ARBA" id="ARBA00023242"/>
    </source>
</evidence>
<organism evidence="6 7">
    <name type="scientific">Camelina sativa</name>
    <name type="common">False flax</name>
    <name type="synonym">Myagrum sativum</name>
    <dbReference type="NCBI Taxonomy" id="90675"/>
    <lineage>
        <taxon>Eukaryota</taxon>
        <taxon>Viridiplantae</taxon>
        <taxon>Streptophyta</taxon>
        <taxon>Embryophyta</taxon>
        <taxon>Tracheophyta</taxon>
        <taxon>Spermatophyta</taxon>
        <taxon>Magnoliopsida</taxon>
        <taxon>eudicotyledons</taxon>
        <taxon>Gunneridae</taxon>
        <taxon>Pentapetalae</taxon>
        <taxon>rosids</taxon>
        <taxon>malvids</taxon>
        <taxon>Brassicales</taxon>
        <taxon>Brassicaceae</taxon>
        <taxon>Camelineae</taxon>
        <taxon>Camelina</taxon>
    </lineage>
</organism>
<evidence type="ECO:0000256" key="1">
    <source>
        <dbReference type="ARBA" id="ARBA00004123"/>
    </source>
</evidence>
<comment type="subcellular location">
    <subcellularLocation>
        <location evidence="1">Nucleus</location>
    </subcellularLocation>
</comment>
<sequence>MGVTCQECSSDRFISSYSVWFNSLLSHLKNPASSRIVRVASCTSISDLLTRLSRFLNTKKDAVSHAAKVILPIIKLLEEDSSEALWEGIVHLLSTVVILFPAAFHSNYDKVEAAIASKIFSAKTSCNMLKKFAHLLALLPKVKGTEDSWSLMMQKLLISINVHLNNFFQGLEEETKGTKAIQRLTPPGKDSPLPLGGQNGGLDDAAWNSEQLIVSRVSALMLCSSTMLTSSYKSKINIPVGSLLSLVERVLAVNGSLPRAMSPFMTGIQQELVCAELPTLHSSALELLRATIKSIRSQLLPYAASVVRLVSSYFRKCSLPELRIKLYSITTTLLKSMGIGMAMQLAQEVVTNASADLDPRSVEVDAVSNKNMSLTNGAVLQACSKKRKHSTNSGVEAENSAFEVGVPHNHSSSPITLKIASLEALETLLTIGGALGSDSWRERVDNLLMTTATSACEGRWANTETYHCLPNKSTTDLDEFQLAALRAFLASLVSPSRVRPAFLAEGLELFRTGKLQAGMKVAGFCAQALMSLEVVIHPRALPLDGLPSLSNLFPESNSLASQKHNTPNPNKLNGIAHDGDDLCNKWLANADVPSNNAIQRTLETTLPFQETKRLKVGNDLATVTSLGVQDPTDMVASENVQQADVPVQVPEGSLGQISDKDATAPQDGYVEVVSGTQEGEDYVVKDSLMEEASIGKRESLDESDDDSIPSLKDDDFLSDSDAES</sequence>
<keyword evidence="6" id="KW-1185">Reference proteome</keyword>
<evidence type="ECO:0000256" key="4">
    <source>
        <dbReference type="SAM" id="MobiDB-lite"/>
    </source>
</evidence>
<dbReference type="Proteomes" id="UP000694864">
    <property type="component" value="Chromosome 17"/>
</dbReference>
<evidence type="ECO:0000256" key="2">
    <source>
        <dbReference type="ARBA" id="ARBA00010511"/>
    </source>
</evidence>
<gene>
    <name evidence="7" type="primary">LOC104757369</name>
</gene>
<comment type="similarity">
    <text evidence="2">Belongs to the RIX1/PELP1 family.</text>
</comment>
<dbReference type="InterPro" id="IPR016024">
    <property type="entry name" value="ARM-type_fold"/>
</dbReference>
<dbReference type="GeneID" id="104757369"/>
<feature type="region of interest" description="Disordered" evidence="4">
    <location>
        <begin position="692"/>
        <end position="724"/>
    </location>
</feature>
<evidence type="ECO:0000259" key="5">
    <source>
        <dbReference type="Pfam" id="PF08167"/>
    </source>
</evidence>
<dbReference type="PANTHER" id="PTHR34105">
    <property type="entry name" value="PROLINE-, GLUTAMIC ACID- AND LEUCINE-RICH PROTEIN 1"/>
    <property type="match status" value="1"/>
</dbReference>
<evidence type="ECO:0000313" key="7">
    <source>
        <dbReference type="RefSeq" id="XP_010478407.1"/>
    </source>
</evidence>
<reference evidence="7" key="2">
    <citation type="submission" date="2025-08" db="UniProtKB">
        <authorList>
            <consortium name="RefSeq"/>
        </authorList>
    </citation>
    <scope>IDENTIFICATION</scope>
    <source>
        <tissue evidence="7">Leaf</tissue>
    </source>
</reference>
<accession>A0ABM0WZI1</accession>
<dbReference type="RefSeq" id="XP_010478407.1">
    <property type="nucleotide sequence ID" value="XM_010480105.2"/>
</dbReference>
<proteinExistence type="inferred from homology"/>
<reference evidence="6" key="1">
    <citation type="journal article" date="2014" name="Nat. Commun.">
        <title>The emerging biofuel crop Camelina sativa retains a highly undifferentiated hexaploid genome structure.</title>
        <authorList>
            <person name="Kagale S."/>
            <person name="Koh C."/>
            <person name="Nixon J."/>
            <person name="Bollina V."/>
            <person name="Clarke W.E."/>
            <person name="Tuteja R."/>
            <person name="Spillane C."/>
            <person name="Robinson S.J."/>
            <person name="Links M.G."/>
            <person name="Clarke C."/>
            <person name="Higgins E.E."/>
            <person name="Huebert T."/>
            <person name="Sharpe A.G."/>
            <person name="Parkin I.A."/>
        </authorList>
    </citation>
    <scope>NUCLEOTIDE SEQUENCE [LARGE SCALE GENOMIC DNA]</scope>
    <source>
        <strain evidence="6">cv. DH55</strain>
    </source>
</reference>
<feature type="domain" description="Pre-rRNA-processing protein RIX1 N-terminal" evidence="5">
    <location>
        <begin position="2"/>
        <end position="124"/>
    </location>
</feature>
<dbReference type="PANTHER" id="PTHR34105:SF1">
    <property type="entry name" value="PROLINE-, GLUTAMIC ACID- AND LEUCINE-RICH PROTEIN 1"/>
    <property type="match status" value="1"/>
</dbReference>
<dbReference type="SUPFAM" id="SSF48371">
    <property type="entry name" value="ARM repeat"/>
    <property type="match status" value="1"/>
</dbReference>
<protein>
    <submittedName>
        <fullName evidence="7">Proline-, glutamic acid- and leucine-rich protein 1-like isoform X3</fullName>
    </submittedName>
</protein>